<evidence type="ECO:0000256" key="3">
    <source>
        <dbReference type="ARBA" id="ARBA00022598"/>
    </source>
</evidence>
<dbReference type="GO" id="GO:0004822">
    <property type="term" value="F:isoleucine-tRNA ligase activity"/>
    <property type="evidence" value="ECO:0007669"/>
    <property type="project" value="InterPro"/>
</dbReference>
<dbReference type="Gene3D" id="1.10.730.10">
    <property type="entry name" value="Isoleucyl-tRNA Synthetase, Domain 1"/>
    <property type="match status" value="1"/>
</dbReference>
<gene>
    <name evidence="17" type="ORF">GBAR_LOCUS8835</name>
</gene>
<evidence type="ECO:0000256" key="8">
    <source>
        <dbReference type="ARBA" id="ARBA00022917"/>
    </source>
</evidence>
<keyword evidence="6" id="KW-0378">Hydrolase</keyword>
<dbReference type="CDD" id="cd08966">
    <property type="entry name" value="EcFpg-like_N"/>
    <property type="match status" value="1"/>
</dbReference>
<dbReference type="GO" id="GO:0008270">
    <property type="term" value="F:zinc ion binding"/>
    <property type="evidence" value="ECO:0007669"/>
    <property type="project" value="InterPro"/>
</dbReference>
<sequence>MVNETLRRVLLTLWNVYSFFTNYANIDQFEPDQITANWQPEVELDRWILSELNLLVQQVDDHLDKYNPTDAGRRIQEFIDVLSNWYVRRSRRRFWKSESDTDKLGAYSTLYNCLTTVAKLMAPLAPFVAEQMYRNLELRYDPEAPDSVHLASYPIANESLIDRPLMDATRLAQRVASMGRAARSKAGIKVRQPLASVVVHTRTPEENEYLDWVRSQILEELNIKELQPAALQPDSTPARKGPPATSRGHRVIRRIFGSLEAGYMVAIDTRLTPELADEGLARELAHRIQNLRKGARYEITDRIITFYEGPDDVMRVMTGHQDYIMQETLSEALLAQAPDDDASSETQRIEGMEVTLGYAESFLKRRPSNASAESTELMPPEIHDARAARGRKHAPVSVAGGPSVGEFIEGVVGRRVEDVRRRGKYLIAPLDDGNHLVLHLGMTGSLRIRNADVPVGPMVRHTFPLDDGRQLRFGDPRKFGHLWLLSDPADAMSKMGPEPLEPCFTREALTATLGNRKAPIKALLLEQSVVAGLGNLYADEALFLSIIPNGWRAVWTWPSQPVCTNPS</sequence>
<dbReference type="Pfam" id="PF08264">
    <property type="entry name" value="Anticodon_1"/>
    <property type="match status" value="1"/>
</dbReference>
<dbReference type="Proteomes" id="UP001174909">
    <property type="component" value="Unassembled WGS sequence"/>
</dbReference>
<keyword evidence="14" id="KW-0326">Glycosidase</keyword>
<dbReference type="Gene3D" id="3.20.190.10">
    <property type="entry name" value="MutM-like, N-terminal"/>
    <property type="match status" value="1"/>
</dbReference>
<keyword evidence="4" id="KW-0547">Nucleotide-binding</keyword>
<proteinExistence type="inferred from homology"/>
<evidence type="ECO:0000256" key="14">
    <source>
        <dbReference type="ARBA" id="ARBA00023295"/>
    </source>
</evidence>
<dbReference type="SUPFAM" id="SSF46946">
    <property type="entry name" value="S13-like H2TH domain"/>
    <property type="match status" value="1"/>
</dbReference>
<evidence type="ECO:0000256" key="1">
    <source>
        <dbReference type="ARBA" id="ARBA00009409"/>
    </source>
</evidence>
<dbReference type="InterPro" id="IPR010979">
    <property type="entry name" value="Ribosomal_uS13-like_H2TH"/>
</dbReference>
<keyword evidence="12" id="KW-0456">Lyase</keyword>
<dbReference type="SUPFAM" id="SSF47323">
    <property type="entry name" value="Anticodon-binding domain of a subclass of class I aminoacyl-tRNA synthetases"/>
    <property type="match status" value="1"/>
</dbReference>
<dbReference type="PANTHER" id="PTHR42780:SF1">
    <property type="entry name" value="ISOLEUCINE--TRNA LIGASE, CYTOPLASMIC"/>
    <property type="match status" value="1"/>
</dbReference>
<evidence type="ECO:0000256" key="2">
    <source>
        <dbReference type="ARBA" id="ARBA00012720"/>
    </source>
</evidence>
<dbReference type="EMBL" id="CASHTH010001326">
    <property type="protein sequence ID" value="CAI8014084.1"/>
    <property type="molecule type" value="Genomic_DNA"/>
</dbReference>
<dbReference type="InterPro" id="IPR033709">
    <property type="entry name" value="Anticodon_Ile_ABEc"/>
</dbReference>
<keyword evidence="10" id="KW-0030">Aminoacyl-tRNA synthetase</keyword>
<dbReference type="GO" id="GO:0005524">
    <property type="term" value="F:ATP binding"/>
    <property type="evidence" value="ECO:0007669"/>
    <property type="project" value="UniProtKB-KW"/>
</dbReference>
<keyword evidence="9" id="KW-0238">DNA-binding</keyword>
<dbReference type="GO" id="GO:0006428">
    <property type="term" value="P:isoleucyl-tRNA aminoacylation"/>
    <property type="evidence" value="ECO:0007669"/>
    <property type="project" value="TreeGrafter"/>
</dbReference>
<dbReference type="GO" id="GO:0000049">
    <property type="term" value="F:tRNA binding"/>
    <property type="evidence" value="ECO:0007669"/>
    <property type="project" value="InterPro"/>
</dbReference>
<dbReference type="Pfam" id="PF06831">
    <property type="entry name" value="H2TH"/>
    <property type="match status" value="1"/>
</dbReference>
<dbReference type="InterPro" id="IPR009080">
    <property type="entry name" value="tRNAsynth_Ia_anticodon-bd"/>
</dbReference>
<feature type="domain" description="Formamidopyrimidine-DNA glycosylase catalytic" evidence="16">
    <location>
        <begin position="377"/>
        <end position="480"/>
    </location>
</feature>
<reference evidence="17" key="1">
    <citation type="submission" date="2023-03" db="EMBL/GenBank/DDBJ databases">
        <authorList>
            <person name="Steffen K."/>
            <person name="Cardenas P."/>
        </authorList>
    </citation>
    <scope>NUCLEOTIDE SEQUENCE</scope>
</reference>
<dbReference type="Pfam" id="PF19302">
    <property type="entry name" value="DUF5915"/>
    <property type="match status" value="1"/>
</dbReference>
<dbReference type="InterPro" id="IPR012319">
    <property type="entry name" value="FPG_cat"/>
</dbReference>
<evidence type="ECO:0000256" key="10">
    <source>
        <dbReference type="ARBA" id="ARBA00023146"/>
    </source>
</evidence>
<evidence type="ECO:0000256" key="4">
    <source>
        <dbReference type="ARBA" id="ARBA00022741"/>
    </source>
</evidence>
<keyword evidence="8" id="KW-0648">Protein biosynthesis</keyword>
<dbReference type="SMART" id="SM01232">
    <property type="entry name" value="H2TH"/>
    <property type="match status" value="1"/>
</dbReference>
<evidence type="ECO:0000256" key="9">
    <source>
        <dbReference type="ARBA" id="ARBA00023125"/>
    </source>
</evidence>
<name>A0AA35RM72_GEOBA</name>
<evidence type="ECO:0000256" key="13">
    <source>
        <dbReference type="ARBA" id="ARBA00023268"/>
    </source>
</evidence>
<dbReference type="Gene3D" id="1.10.8.50">
    <property type="match status" value="1"/>
</dbReference>
<dbReference type="SMART" id="SM00898">
    <property type="entry name" value="Fapy_DNA_glyco"/>
    <property type="match status" value="1"/>
</dbReference>
<dbReference type="SUPFAM" id="SSF81624">
    <property type="entry name" value="N-terminal domain of MutM-like DNA repair proteins"/>
    <property type="match status" value="1"/>
</dbReference>
<dbReference type="AlphaFoldDB" id="A0AA35RM72"/>
<organism evidence="17 18">
    <name type="scientific">Geodia barretti</name>
    <name type="common">Barrett's horny sponge</name>
    <dbReference type="NCBI Taxonomy" id="519541"/>
    <lineage>
        <taxon>Eukaryota</taxon>
        <taxon>Metazoa</taxon>
        <taxon>Porifera</taxon>
        <taxon>Demospongiae</taxon>
        <taxon>Heteroscleromorpha</taxon>
        <taxon>Tetractinellida</taxon>
        <taxon>Astrophorina</taxon>
        <taxon>Geodiidae</taxon>
        <taxon>Geodia</taxon>
    </lineage>
</organism>
<keyword evidence="5" id="KW-0227">DNA damage</keyword>
<evidence type="ECO:0000256" key="11">
    <source>
        <dbReference type="ARBA" id="ARBA00023204"/>
    </source>
</evidence>
<evidence type="ECO:0000259" key="16">
    <source>
        <dbReference type="PROSITE" id="PS51068"/>
    </source>
</evidence>
<feature type="region of interest" description="Disordered" evidence="15">
    <location>
        <begin position="228"/>
        <end position="247"/>
    </location>
</feature>
<evidence type="ECO:0000256" key="15">
    <source>
        <dbReference type="SAM" id="MobiDB-lite"/>
    </source>
</evidence>
<dbReference type="GO" id="GO:0006284">
    <property type="term" value="P:base-excision repair"/>
    <property type="evidence" value="ECO:0007669"/>
    <property type="project" value="InterPro"/>
</dbReference>
<dbReference type="GO" id="GO:0140078">
    <property type="term" value="F:class I DNA-(apurinic or apyrimidinic site) endonuclease activity"/>
    <property type="evidence" value="ECO:0007669"/>
    <property type="project" value="UniProtKB-EC"/>
</dbReference>
<accession>A0AA35RM72</accession>
<evidence type="ECO:0000256" key="12">
    <source>
        <dbReference type="ARBA" id="ARBA00023239"/>
    </source>
</evidence>
<evidence type="ECO:0000256" key="5">
    <source>
        <dbReference type="ARBA" id="ARBA00022763"/>
    </source>
</evidence>
<comment type="similarity">
    <text evidence="1">Belongs to the FPG family.</text>
</comment>
<dbReference type="GO" id="GO:0019104">
    <property type="term" value="F:DNA N-glycosylase activity"/>
    <property type="evidence" value="ECO:0007669"/>
    <property type="project" value="InterPro"/>
</dbReference>
<dbReference type="PANTHER" id="PTHR42780">
    <property type="entry name" value="SOLEUCYL-TRNA SYNTHETASE"/>
    <property type="match status" value="1"/>
</dbReference>
<dbReference type="CDD" id="cd07961">
    <property type="entry name" value="Anticodon_Ia_Ile_ABEc"/>
    <property type="match status" value="1"/>
</dbReference>
<dbReference type="InterPro" id="IPR013155">
    <property type="entry name" value="M/V/L/I-tRNA-synth_anticd-bd"/>
</dbReference>
<keyword evidence="11" id="KW-0234">DNA repair</keyword>
<comment type="caution">
    <text evidence="17">The sequence shown here is derived from an EMBL/GenBank/DDBJ whole genome shotgun (WGS) entry which is preliminary data.</text>
</comment>
<dbReference type="GO" id="GO:0003684">
    <property type="term" value="F:damaged DNA binding"/>
    <property type="evidence" value="ECO:0007669"/>
    <property type="project" value="InterPro"/>
</dbReference>
<dbReference type="Pfam" id="PF01149">
    <property type="entry name" value="Fapy_DNA_glyco"/>
    <property type="match status" value="1"/>
</dbReference>
<evidence type="ECO:0000256" key="7">
    <source>
        <dbReference type="ARBA" id="ARBA00022840"/>
    </source>
</evidence>
<evidence type="ECO:0000313" key="18">
    <source>
        <dbReference type="Proteomes" id="UP001174909"/>
    </source>
</evidence>
<dbReference type="InterPro" id="IPR015886">
    <property type="entry name" value="H2TH_FPG"/>
</dbReference>
<dbReference type="PROSITE" id="PS51068">
    <property type="entry name" value="FPG_CAT"/>
    <property type="match status" value="1"/>
</dbReference>
<evidence type="ECO:0000256" key="6">
    <source>
        <dbReference type="ARBA" id="ARBA00022801"/>
    </source>
</evidence>
<dbReference type="InterPro" id="IPR035937">
    <property type="entry name" value="FPG_N"/>
</dbReference>
<keyword evidence="3 17" id="KW-0436">Ligase</keyword>
<dbReference type="EC" id="4.2.99.18" evidence="2"/>
<keyword evidence="18" id="KW-1185">Reference proteome</keyword>
<keyword evidence="13" id="KW-0511">Multifunctional enzyme</keyword>
<keyword evidence="7" id="KW-0067">ATP-binding</keyword>
<evidence type="ECO:0000313" key="17">
    <source>
        <dbReference type="EMBL" id="CAI8014084.1"/>
    </source>
</evidence>
<dbReference type="InterPro" id="IPR023586">
    <property type="entry name" value="Ile-tRNA-ligase_type2"/>
</dbReference>
<protein>
    <recommendedName>
        <fullName evidence="2">DNA-(apurinic or apyrimidinic site) lyase</fullName>
        <ecNumber evidence="2">4.2.99.18</ecNumber>
    </recommendedName>
</protein>